<accession>A0A5P1EXF9</accession>
<dbReference type="PANTHER" id="PTHR47926">
    <property type="entry name" value="PENTATRICOPEPTIDE REPEAT-CONTAINING PROTEIN"/>
    <property type="match status" value="1"/>
</dbReference>
<feature type="repeat" description="PPR" evidence="2">
    <location>
        <begin position="64"/>
        <end position="98"/>
    </location>
</feature>
<dbReference type="InterPro" id="IPR002885">
    <property type="entry name" value="PPR_rpt"/>
</dbReference>
<name>A0A5P1EXF9_ASPOF</name>
<dbReference type="GO" id="GO:0005739">
    <property type="term" value="C:mitochondrion"/>
    <property type="evidence" value="ECO:0007669"/>
    <property type="project" value="GOC"/>
</dbReference>
<dbReference type="EMBL" id="CM007385">
    <property type="protein sequence ID" value="ONK69867.1"/>
    <property type="molecule type" value="Genomic_DNA"/>
</dbReference>
<evidence type="ECO:0000313" key="4">
    <source>
        <dbReference type="Proteomes" id="UP000243459"/>
    </source>
</evidence>
<proteinExistence type="predicted"/>
<dbReference type="Gramene" id="ONK69867">
    <property type="protein sequence ID" value="ONK69867"/>
    <property type="gene ID" value="A4U43_C05F27610"/>
</dbReference>
<evidence type="ECO:0008006" key="5">
    <source>
        <dbReference type="Google" id="ProtNLM"/>
    </source>
</evidence>
<dbReference type="NCBIfam" id="TIGR00756">
    <property type="entry name" value="PPR"/>
    <property type="match status" value="6"/>
</dbReference>
<protein>
    <recommendedName>
        <fullName evidence="5">Pentacotripeptide-repeat region of PRORP domain-containing protein</fullName>
    </recommendedName>
</protein>
<dbReference type="Pfam" id="PF20431">
    <property type="entry name" value="E_motif"/>
    <property type="match status" value="1"/>
</dbReference>
<organism evidence="3 4">
    <name type="scientific">Asparagus officinalis</name>
    <name type="common">Garden asparagus</name>
    <dbReference type="NCBI Taxonomy" id="4686"/>
    <lineage>
        <taxon>Eukaryota</taxon>
        <taxon>Viridiplantae</taxon>
        <taxon>Streptophyta</taxon>
        <taxon>Embryophyta</taxon>
        <taxon>Tracheophyta</taxon>
        <taxon>Spermatophyta</taxon>
        <taxon>Magnoliopsida</taxon>
        <taxon>Liliopsida</taxon>
        <taxon>Asparagales</taxon>
        <taxon>Asparagaceae</taxon>
        <taxon>Asparagoideae</taxon>
        <taxon>Asparagus</taxon>
    </lineage>
</organism>
<dbReference type="AlphaFoldDB" id="A0A5P1EXF9"/>
<dbReference type="PROSITE" id="PS51375">
    <property type="entry name" value="PPR"/>
    <property type="match status" value="5"/>
</dbReference>
<evidence type="ECO:0000256" key="1">
    <source>
        <dbReference type="ARBA" id="ARBA00022737"/>
    </source>
</evidence>
<dbReference type="GO" id="GO:1900864">
    <property type="term" value="P:mitochondrial RNA modification"/>
    <property type="evidence" value="ECO:0007669"/>
    <property type="project" value="EnsemblPlants"/>
</dbReference>
<dbReference type="InterPro" id="IPR011990">
    <property type="entry name" value="TPR-like_helical_dom_sf"/>
</dbReference>
<dbReference type="Pfam" id="PF13041">
    <property type="entry name" value="PPR_2"/>
    <property type="match status" value="4"/>
</dbReference>
<feature type="repeat" description="PPR" evidence="2">
    <location>
        <begin position="134"/>
        <end position="164"/>
    </location>
</feature>
<dbReference type="Gene3D" id="1.25.40.10">
    <property type="entry name" value="Tetratricopeptide repeat domain"/>
    <property type="match status" value="5"/>
</dbReference>
<gene>
    <name evidence="3" type="ORF">A4U43_C05F27610</name>
</gene>
<keyword evidence="1" id="KW-0677">Repeat</keyword>
<dbReference type="GO" id="GO:0003723">
    <property type="term" value="F:RNA binding"/>
    <property type="evidence" value="ECO:0007669"/>
    <property type="project" value="InterPro"/>
</dbReference>
<dbReference type="FunFam" id="1.25.40.10:FF:000090">
    <property type="entry name" value="Pentatricopeptide repeat-containing protein, chloroplastic"/>
    <property type="match status" value="1"/>
</dbReference>
<reference evidence="4" key="1">
    <citation type="journal article" date="2017" name="Nat. Commun.">
        <title>The asparagus genome sheds light on the origin and evolution of a young Y chromosome.</title>
        <authorList>
            <person name="Harkess A."/>
            <person name="Zhou J."/>
            <person name="Xu C."/>
            <person name="Bowers J.E."/>
            <person name="Van der Hulst R."/>
            <person name="Ayyampalayam S."/>
            <person name="Mercati F."/>
            <person name="Riccardi P."/>
            <person name="McKain M.R."/>
            <person name="Kakrana A."/>
            <person name="Tang H."/>
            <person name="Ray J."/>
            <person name="Groenendijk J."/>
            <person name="Arikit S."/>
            <person name="Mathioni S.M."/>
            <person name="Nakano M."/>
            <person name="Shan H."/>
            <person name="Telgmann-Rauber A."/>
            <person name="Kanno A."/>
            <person name="Yue Z."/>
            <person name="Chen H."/>
            <person name="Li W."/>
            <person name="Chen Y."/>
            <person name="Xu X."/>
            <person name="Zhang Y."/>
            <person name="Luo S."/>
            <person name="Chen H."/>
            <person name="Gao J."/>
            <person name="Mao Z."/>
            <person name="Pires J.C."/>
            <person name="Luo M."/>
            <person name="Kudrna D."/>
            <person name="Wing R.A."/>
            <person name="Meyers B.C."/>
            <person name="Yi K."/>
            <person name="Kong H."/>
            <person name="Lavrijsen P."/>
            <person name="Sunseri F."/>
            <person name="Falavigna A."/>
            <person name="Ye Y."/>
            <person name="Leebens-Mack J.H."/>
            <person name="Chen G."/>
        </authorList>
    </citation>
    <scope>NUCLEOTIDE SEQUENCE [LARGE SCALE GENOMIC DNA]</scope>
    <source>
        <strain evidence="4">cv. DH0086</strain>
    </source>
</reference>
<dbReference type="Pfam" id="PF12854">
    <property type="entry name" value="PPR_1"/>
    <property type="match status" value="1"/>
</dbReference>
<feature type="repeat" description="PPR" evidence="2">
    <location>
        <begin position="165"/>
        <end position="199"/>
    </location>
</feature>
<evidence type="ECO:0000256" key="2">
    <source>
        <dbReference type="PROSITE-ProRule" id="PRU00708"/>
    </source>
</evidence>
<sequence length="545" mass="60144">MKSLMELLSYSALPSLSSTKQLHSLLITSSSLSQSPQLLINSYSAHNDLLSARTLFYQTRTRQPIILYNSLIRSHARNHQFSHALSLFAHLLRSSTRPDSFTFATLLRACSDNFDDNGLKSIHAFILSSGFGSDLIPITTLISTYSKIGRLDDAVKVFDEMPHPDLVVYNTLLSGFGYGGLWMDGLDVFSRMRKRGESPDGYSFVGLISCFWDPNSLQFARGVHGLVLKGGFEFNAHVRSVLVSIYLRLDCSDSGNQIFKELSCPDLVTWSAVITGFFKAGKWQKALELFREMNDSSIRRPDSVLIASILSGCASMATIGPGKEIHCHVVRIGMDLDTAVLCALIDLYCKCGFAQMGLQVFKTMPDKNTITYNAVISGLGSNGLGFEAMRVFNNMVDNGVKPDNATLSGVLCACAHSGLFEEGSRLFRTMRDEFGIEPEMQHYVYMVKLMSFVGKLDEAHELVEGMPSLPGSRSGVWGALLWGCGLHGRSDLAEIAGRMLFEIDPGKGAYKVMLSKVYASEEKWGDVESLREKMKGVKIVGLSWV</sequence>
<evidence type="ECO:0000313" key="3">
    <source>
        <dbReference type="EMBL" id="ONK69867.1"/>
    </source>
</evidence>
<dbReference type="InterPro" id="IPR046960">
    <property type="entry name" value="PPR_At4g14850-like_plant"/>
</dbReference>
<dbReference type="FunFam" id="1.25.40.10:FF:000351">
    <property type="entry name" value="Pentatricopeptide repeat-containing protein"/>
    <property type="match status" value="1"/>
</dbReference>
<keyword evidence="4" id="KW-1185">Reference proteome</keyword>
<dbReference type="Proteomes" id="UP000243459">
    <property type="component" value="Chromosome 5"/>
</dbReference>
<dbReference type="InterPro" id="IPR046848">
    <property type="entry name" value="E_motif"/>
</dbReference>
<dbReference type="OrthoDB" id="185373at2759"/>
<feature type="repeat" description="PPR" evidence="2">
    <location>
        <begin position="266"/>
        <end position="300"/>
    </location>
</feature>
<dbReference type="OMA" id="GIHGFCL"/>
<feature type="repeat" description="PPR" evidence="2">
    <location>
        <begin position="368"/>
        <end position="402"/>
    </location>
</feature>